<gene>
    <name evidence="1" type="ORF">SAMN04488104_101872</name>
</gene>
<dbReference type="Proteomes" id="UP000199060">
    <property type="component" value="Unassembled WGS sequence"/>
</dbReference>
<protein>
    <submittedName>
        <fullName evidence="1">Uncharacterized protein</fullName>
    </submittedName>
</protein>
<dbReference type="AlphaFoldDB" id="A0A1G6SSV7"/>
<reference evidence="2" key="1">
    <citation type="submission" date="2016-10" db="EMBL/GenBank/DDBJ databases">
        <authorList>
            <person name="Varghese N."/>
            <person name="Submissions S."/>
        </authorList>
    </citation>
    <scope>NUCLEOTIDE SEQUENCE [LARGE SCALE GENOMIC DNA]</scope>
    <source>
        <strain evidence="2">DSM 23095</strain>
    </source>
</reference>
<evidence type="ECO:0000313" key="1">
    <source>
        <dbReference type="EMBL" id="SDD19888.1"/>
    </source>
</evidence>
<accession>A0A1G6SSV7</accession>
<name>A0A1G6SSV7_9BACT</name>
<proteinExistence type="predicted"/>
<keyword evidence="2" id="KW-1185">Reference proteome</keyword>
<organism evidence="1 2">
    <name type="scientific">Algoriphagus faecimaris</name>
    <dbReference type="NCBI Taxonomy" id="686796"/>
    <lineage>
        <taxon>Bacteria</taxon>
        <taxon>Pseudomonadati</taxon>
        <taxon>Bacteroidota</taxon>
        <taxon>Cytophagia</taxon>
        <taxon>Cytophagales</taxon>
        <taxon>Cyclobacteriaceae</taxon>
        <taxon>Algoriphagus</taxon>
    </lineage>
</organism>
<sequence length="62" mass="6954">MDSVYSLEFVEKVDSVDNVESMEKSASIMRVSTGYLWGIYGVSRGQSGVIDELSNWGIEEWS</sequence>
<dbReference type="STRING" id="686796.SAMN04488104_101872"/>
<evidence type="ECO:0000313" key="2">
    <source>
        <dbReference type="Proteomes" id="UP000199060"/>
    </source>
</evidence>
<dbReference type="EMBL" id="FNAC01000018">
    <property type="protein sequence ID" value="SDD19888.1"/>
    <property type="molecule type" value="Genomic_DNA"/>
</dbReference>